<dbReference type="PANTHER" id="PTHR33018">
    <property type="entry name" value="OS10G0338966 PROTEIN-RELATED"/>
    <property type="match status" value="1"/>
</dbReference>
<dbReference type="InParanoid" id="K3ZL37"/>
<feature type="compositionally biased region" description="Polar residues" evidence="1">
    <location>
        <begin position="96"/>
        <end position="107"/>
    </location>
</feature>
<protein>
    <recommendedName>
        <fullName evidence="4">Transposase Tnp1/En/Spm-like domain-containing protein</fullName>
    </recommendedName>
</protein>
<evidence type="ECO:0000256" key="1">
    <source>
        <dbReference type="SAM" id="MobiDB-lite"/>
    </source>
</evidence>
<evidence type="ECO:0008006" key="4">
    <source>
        <dbReference type="Google" id="ProtNLM"/>
    </source>
</evidence>
<dbReference type="PANTHER" id="PTHR33018:SF19">
    <property type="entry name" value="OS12G0558775 PROTEIN"/>
    <property type="match status" value="1"/>
</dbReference>
<accession>K3ZL37</accession>
<dbReference type="FunCoup" id="K3ZL37">
    <property type="interactions" value="7"/>
</dbReference>
<dbReference type="EMBL" id="AGNK02004994">
    <property type="status" value="NOT_ANNOTATED_CDS"/>
    <property type="molecule type" value="Genomic_DNA"/>
</dbReference>
<dbReference type="AlphaFoldDB" id="K3ZL37"/>
<evidence type="ECO:0000313" key="2">
    <source>
        <dbReference type="EnsemblPlants" id="KQK94780"/>
    </source>
</evidence>
<reference evidence="3" key="1">
    <citation type="journal article" date="2012" name="Nat. Biotechnol.">
        <title>Reference genome sequence of the model plant Setaria.</title>
        <authorList>
            <person name="Bennetzen J.L."/>
            <person name="Schmutz J."/>
            <person name="Wang H."/>
            <person name="Percifield R."/>
            <person name="Hawkins J."/>
            <person name="Pontaroli A.C."/>
            <person name="Estep M."/>
            <person name="Feng L."/>
            <person name="Vaughn J.N."/>
            <person name="Grimwood J."/>
            <person name="Jenkins J."/>
            <person name="Barry K."/>
            <person name="Lindquist E."/>
            <person name="Hellsten U."/>
            <person name="Deshpande S."/>
            <person name="Wang X."/>
            <person name="Wu X."/>
            <person name="Mitros T."/>
            <person name="Triplett J."/>
            <person name="Yang X."/>
            <person name="Ye C.Y."/>
            <person name="Mauro-Herrera M."/>
            <person name="Wang L."/>
            <person name="Li P."/>
            <person name="Sharma M."/>
            <person name="Sharma R."/>
            <person name="Ronald P.C."/>
            <person name="Panaud O."/>
            <person name="Kellogg E.A."/>
            <person name="Brutnell T.P."/>
            <person name="Doust A.N."/>
            <person name="Tuskan G.A."/>
            <person name="Rokhsar D."/>
            <person name="Devos K.M."/>
        </authorList>
    </citation>
    <scope>NUCLEOTIDE SEQUENCE [LARGE SCALE GENOMIC DNA]</scope>
    <source>
        <strain evidence="3">cv. Yugu1</strain>
    </source>
</reference>
<dbReference type="EnsemblPlants" id="KQK94780">
    <property type="protein sequence ID" value="KQK94780"/>
    <property type="gene ID" value="SETIT_027293mg"/>
</dbReference>
<feature type="compositionally biased region" description="Low complexity" evidence="1">
    <location>
        <begin position="1"/>
        <end position="14"/>
    </location>
</feature>
<feature type="compositionally biased region" description="Acidic residues" evidence="1">
    <location>
        <begin position="41"/>
        <end position="55"/>
    </location>
</feature>
<sequence length="287" mass="32661">MDNNRNNGTNNENNVMEPYATKLVNPTLQDGGEQQPRPDVESSEEEEDDNSDDDCGSYSTPPEYKPSPPRSRRCLEEDDPEYDPVADHQEVATFAPQPSATTASCSNPKRKHGKQSRNQIPDKGTLVIEELDAKGEPILPEVISARFQNICGVIIREKLQNWITTSNWKKVPTTTKDVLWATVKERFNFPEGQEKFKGKYARDDFVKIPIDMWEEFKQQKNTLEAKALSEENTAKAMKAAENPHHLGAGGYVAKIAKWRREEVERRRACLPNMFVGLDERSRNWVLA</sequence>
<organism evidence="2 3">
    <name type="scientific">Setaria italica</name>
    <name type="common">Foxtail millet</name>
    <name type="synonym">Panicum italicum</name>
    <dbReference type="NCBI Taxonomy" id="4555"/>
    <lineage>
        <taxon>Eukaryota</taxon>
        <taxon>Viridiplantae</taxon>
        <taxon>Streptophyta</taxon>
        <taxon>Embryophyta</taxon>
        <taxon>Tracheophyta</taxon>
        <taxon>Spermatophyta</taxon>
        <taxon>Magnoliopsida</taxon>
        <taxon>Liliopsida</taxon>
        <taxon>Poales</taxon>
        <taxon>Poaceae</taxon>
        <taxon>PACMAD clade</taxon>
        <taxon>Panicoideae</taxon>
        <taxon>Panicodae</taxon>
        <taxon>Paniceae</taxon>
        <taxon>Cenchrinae</taxon>
        <taxon>Setaria</taxon>
    </lineage>
</organism>
<dbReference type="HOGENOM" id="CLU_971151_0_0_1"/>
<name>K3ZL37_SETIT</name>
<proteinExistence type="predicted"/>
<feature type="region of interest" description="Disordered" evidence="1">
    <location>
        <begin position="94"/>
        <end position="123"/>
    </location>
</feature>
<keyword evidence="3" id="KW-1185">Reference proteome</keyword>
<reference evidence="2" key="2">
    <citation type="submission" date="2018-08" db="UniProtKB">
        <authorList>
            <consortium name="EnsemblPlants"/>
        </authorList>
    </citation>
    <scope>IDENTIFICATION</scope>
    <source>
        <strain evidence="2">Yugu1</strain>
    </source>
</reference>
<feature type="region of interest" description="Disordered" evidence="1">
    <location>
        <begin position="1"/>
        <end position="81"/>
    </location>
</feature>
<evidence type="ECO:0000313" key="3">
    <source>
        <dbReference type="Proteomes" id="UP000004995"/>
    </source>
</evidence>
<dbReference type="Gramene" id="KQK94780">
    <property type="protein sequence ID" value="KQK94780"/>
    <property type="gene ID" value="SETIT_027293mg"/>
</dbReference>
<dbReference type="Proteomes" id="UP000004995">
    <property type="component" value="Unassembled WGS sequence"/>
</dbReference>